<dbReference type="GO" id="GO:0016740">
    <property type="term" value="F:transferase activity"/>
    <property type="evidence" value="ECO:0007669"/>
    <property type="project" value="UniProtKB-KW"/>
</dbReference>
<evidence type="ECO:0000256" key="1">
    <source>
        <dbReference type="ARBA" id="ARBA00010945"/>
    </source>
</evidence>
<dbReference type="InterPro" id="IPR050356">
    <property type="entry name" value="SulA_CellDiv_inhibitor"/>
</dbReference>
<dbReference type="RefSeq" id="WP_120334313.1">
    <property type="nucleotide sequence ID" value="NZ_MCAQ01000012.1"/>
</dbReference>
<evidence type="ECO:0000256" key="2">
    <source>
        <dbReference type="ARBA" id="ARBA00022763"/>
    </source>
</evidence>
<dbReference type="Proteomes" id="UP000286402">
    <property type="component" value="Unassembled WGS sequence"/>
</dbReference>
<evidence type="ECO:0000313" key="4">
    <source>
        <dbReference type="EMBL" id="RKF37256.1"/>
    </source>
</evidence>
<dbReference type="CDD" id="cd03468">
    <property type="entry name" value="PolY_like"/>
    <property type="match status" value="1"/>
</dbReference>
<dbReference type="InterPro" id="IPR043128">
    <property type="entry name" value="Rev_trsase/Diguanyl_cyclase"/>
</dbReference>
<dbReference type="Gene3D" id="3.30.70.270">
    <property type="match status" value="1"/>
</dbReference>
<sequence>MKKRFASLWFPHLKTDWLTVCKPHLQNIPFVLSIAAQGRLIVSGSNLLAEQVGVHSGMAIADARAFIPSLKIINEQAGLAEKLLHSIAEWCIRYTPQVALDTPDGIILDISGCAHLWGGEAAYLTSIVSKFRQHGYEVRMGIADTIGAAWAVAHFGHEDIIINEQAQSETLLPLSPAALRLEDVQLKRLQSLGLRSIGSFSKMPRSVLRRRFGDSLLLRLDQAMGLEDEFVISIKPILPYEERLPCLEPICTANGIELALEDLLNKLCKRLSGEGKGLRAAELNCHRVDGKIETITIETNRATAQVKHILQLFVLKIPQIEPALGIELFTLGVSKVETADPVQENLWNNRIGLKNPTVTELLDRLKSRDANCEISRYVPSAHYWPERSMKIATKMDEVAAVDWQTARPRPTRLLKIPERIIVTAPIPDYPPILFRYKGDTYTIRKADGPERIEREWWIDPGEHRDYYAVEDLQGRRFWLYRAGHYDGQADQWFIHGFFA</sequence>
<name>A0A420FWB1_9SPHI</name>
<dbReference type="Gene3D" id="3.40.1170.60">
    <property type="match status" value="1"/>
</dbReference>
<dbReference type="Pfam" id="PF00817">
    <property type="entry name" value="IMS"/>
    <property type="match status" value="1"/>
</dbReference>
<evidence type="ECO:0000313" key="5">
    <source>
        <dbReference type="Proteomes" id="UP000286402"/>
    </source>
</evidence>
<evidence type="ECO:0000259" key="3">
    <source>
        <dbReference type="PROSITE" id="PS50173"/>
    </source>
</evidence>
<keyword evidence="2" id="KW-0227">DNA damage</keyword>
<comment type="caution">
    <text evidence="4">The sequence shown here is derived from an EMBL/GenBank/DDBJ whole genome shotgun (WGS) entry which is preliminary data.</text>
</comment>
<keyword evidence="5" id="KW-1185">Reference proteome</keyword>
<organism evidence="4 5">
    <name type="scientific">Sphingobacterium siyangense</name>
    <dbReference type="NCBI Taxonomy" id="459529"/>
    <lineage>
        <taxon>Bacteria</taxon>
        <taxon>Pseudomonadati</taxon>
        <taxon>Bacteroidota</taxon>
        <taxon>Sphingobacteriia</taxon>
        <taxon>Sphingobacteriales</taxon>
        <taxon>Sphingobacteriaceae</taxon>
        <taxon>Sphingobacterium</taxon>
    </lineage>
</organism>
<protein>
    <submittedName>
        <fullName evidence="4">Nucleotidyltransferase</fullName>
    </submittedName>
</protein>
<keyword evidence="4" id="KW-0808">Transferase</keyword>
<dbReference type="AlphaFoldDB" id="A0A420FWB1"/>
<dbReference type="SUPFAM" id="SSF56672">
    <property type="entry name" value="DNA/RNA polymerases"/>
    <property type="match status" value="1"/>
</dbReference>
<dbReference type="EMBL" id="MCAQ01000012">
    <property type="protein sequence ID" value="RKF37256.1"/>
    <property type="molecule type" value="Genomic_DNA"/>
</dbReference>
<dbReference type="PANTHER" id="PTHR35369">
    <property type="entry name" value="BLR3025 PROTEIN-RELATED"/>
    <property type="match status" value="1"/>
</dbReference>
<dbReference type="GO" id="GO:0006281">
    <property type="term" value="P:DNA repair"/>
    <property type="evidence" value="ECO:0007669"/>
    <property type="project" value="InterPro"/>
</dbReference>
<dbReference type="PROSITE" id="PS50173">
    <property type="entry name" value="UMUC"/>
    <property type="match status" value="1"/>
</dbReference>
<comment type="similarity">
    <text evidence="1">Belongs to the DNA polymerase type-Y family.</text>
</comment>
<dbReference type="PANTHER" id="PTHR35369:SF2">
    <property type="entry name" value="BLR3025 PROTEIN"/>
    <property type="match status" value="1"/>
</dbReference>
<gene>
    <name evidence="4" type="ORF">BCY89_06325</name>
</gene>
<dbReference type="InterPro" id="IPR043502">
    <property type="entry name" value="DNA/RNA_pol_sf"/>
</dbReference>
<proteinExistence type="inferred from homology"/>
<feature type="domain" description="UmuC" evidence="3">
    <location>
        <begin position="19"/>
        <end position="149"/>
    </location>
</feature>
<dbReference type="InterPro" id="IPR001126">
    <property type="entry name" value="UmuC"/>
</dbReference>
<accession>A0A420FWB1</accession>
<reference evidence="4 5" key="1">
    <citation type="submission" date="2016-07" db="EMBL/GenBank/DDBJ databases">
        <title>Genome analysis of Sphingobacterium siyangense T12B17.</title>
        <authorList>
            <person name="Xu D."/>
            <person name="Su Y."/>
            <person name="Zheng S."/>
        </authorList>
    </citation>
    <scope>NUCLEOTIDE SEQUENCE [LARGE SCALE GENOMIC DNA]</scope>
    <source>
        <strain evidence="4 5">T12B17</strain>
    </source>
</reference>